<organism evidence="2 3">
    <name type="scientific">Agrococcus jejuensis</name>
    <dbReference type="NCBI Taxonomy" id="399736"/>
    <lineage>
        <taxon>Bacteria</taxon>
        <taxon>Bacillati</taxon>
        <taxon>Actinomycetota</taxon>
        <taxon>Actinomycetes</taxon>
        <taxon>Micrococcales</taxon>
        <taxon>Microbacteriaceae</taxon>
        <taxon>Agrococcus</taxon>
    </lineage>
</organism>
<keyword evidence="2" id="KW-0347">Helicase</keyword>
<keyword evidence="2" id="KW-0067">ATP-binding</keyword>
<dbReference type="GO" id="GO:0004386">
    <property type="term" value="F:helicase activity"/>
    <property type="evidence" value="ECO:0007669"/>
    <property type="project" value="UniProtKB-KW"/>
</dbReference>
<evidence type="ECO:0000313" key="2">
    <source>
        <dbReference type="EMBL" id="SDH29990.1"/>
    </source>
</evidence>
<gene>
    <name evidence="2" type="ORF">SAMN04489720_0783</name>
</gene>
<proteinExistence type="predicted"/>
<dbReference type="Pfam" id="PF13625">
    <property type="entry name" value="Helicase_C_3"/>
    <property type="match status" value="1"/>
</dbReference>
<reference evidence="3" key="1">
    <citation type="submission" date="2016-10" db="EMBL/GenBank/DDBJ databases">
        <authorList>
            <person name="Varghese N."/>
            <person name="Submissions S."/>
        </authorList>
    </citation>
    <scope>NUCLEOTIDE SEQUENCE [LARGE SCALE GENOMIC DNA]</scope>
    <source>
        <strain evidence="3">DSM 22002</strain>
    </source>
</reference>
<dbReference type="OrthoDB" id="3415124at2"/>
<dbReference type="Proteomes" id="UP000198822">
    <property type="component" value="Chromosome I"/>
</dbReference>
<accession>A0A1G8BBP5</accession>
<sequence length="538" mass="55924">MPTTVELAGALQALTDDALDHLVRARHVPQHAATYFDVAEQLLRPESIAAALETVDADALAGLATGATTPALDALGLGVAGVAFDDVRRHAATAPVRDAAPASEPDDARAAERAFATTLLVGEVVRGAATQPVQVLARGAVAMSDARRLAEALGAEPEAVLDAIAIARGARLLATRDATLVAATGAAAWLDAPLPQRWAAMRDAWLASLDVAERSVAIEAGDAAARFPLAAAATLERLGVAGRRATQLGLLDGGTTTLAGDDGAARLAALVPGEVDKAYVQPDLSIVVPGPLVPALETRLRLVADLEQRGTASTYRMSLASLSRGLAAGEDEAGILALLGALSLTGVPQPVAYLVRDAAARFGSVRVLALADGPDRTAVRGEPGVVAELAVDHGLAPLRMREESPRRLVTRAEPTTVLAALRARRYPAAMEDVDGVLLVPVRHEADVLAPPPTPLVQRLRGSGFDVGGEERAWLERRLQVAARDRVSVQVRIEVGGEERELSLLPLGVANGRLRARDLGSDVERTLPVTAITHLAGVP</sequence>
<dbReference type="RefSeq" id="WP_092502614.1">
    <property type="nucleotide sequence ID" value="NZ_LT629695.1"/>
</dbReference>
<dbReference type="AlphaFoldDB" id="A0A1G8BBP5"/>
<keyword evidence="2" id="KW-0378">Hydrolase</keyword>
<dbReference type="EMBL" id="LT629695">
    <property type="protein sequence ID" value="SDH29990.1"/>
    <property type="molecule type" value="Genomic_DNA"/>
</dbReference>
<protein>
    <submittedName>
        <fullName evidence="2">Helicase conserved C-terminal domain-containing protein</fullName>
    </submittedName>
</protein>
<feature type="domain" description="Helicase XPB/Ssl2 N-terminal" evidence="1">
    <location>
        <begin position="280"/>
        <end position="402"/>
    </location>
</feature>
<name>A0A1G8BBP5_9MICO</name>
<keyword evidence="2" id="KW-0547">Nucleotide-binding</keyword>
<keyword evidence="3" id="KW-1185">Reference proteome</keyword>
<evidence type="ECO:0000313" key="3">
    <source>
        <dbReference type="Proteomes" id="UP000198822"/>
    </source>
</evidence>
<dbReference type="InterPro" id="IPR032830">
    <property type="entry name" value="XPB/Ssl2_N"/>
</dbReference>
<evidence type="ECO:0000259" key="1">
    <source>
        <dbReference type="Pfam" id="PF13625"/>
    </source>
</evidence>
<dbReference type="STRING" id="399736.SAMN04489720_0783"/>